<dbReference type="OrthoDB" id="10067222at2759"/>
<dbReference type="AlphaFoldDB" id="A0A8S0PN87"/>
<evidence type="ECO:0000313" key="1">
    <source>
        <dbReference type="EMBL" id="CAA2954897.1"/>
    </source>
</evidence>
<dbReference type="Gramene" id="OE9A032907T1">
    <property type="protein sequence ID" value="OE9A032907C1"/>
    <property type="gene ID" value="OE9A032907"/>
</dbReference>
<accession>A0A8S0PN87</accession>
<gene>
    <name evidence="1" type="ORF">OLEA9_A032907</name>
</gene>
<keyword evidence="2" id="KW-1185">Reference proteome</keyword>
<name>A0A8S0PN87_OLEEU</name>
<protein>
    <submittedName>
        <fullName evidence="1">Uncharacterized protein</fullName>
    </submittedName>
</protein>
<dbReference type="EMBL" id="CACTIH010000130">
    <property type="protein sequence ID" value="CAA2954897.1"/>
    <property type="molecule type" value="Genomic_DNA"/>
</dbReference>
<organism evidence="1 2">
    <name type="scientific">Olea europaea subsp. europaea</name>
    <dbReference type="NCBI Taxonomy" id="158383"/>
    <lineage>
        <taxon>Eukaryota</taxon>
        <taxon>Viridiplantae</taxon>
        <taxon>Streptophyta</taxon>
        <taxon>Embryophyta</taxon>
        <taxon>Tracheophyta</taxon>
        <taxon>Spermatophyta</taxon>
        <taxon>Magnoliopsida</taxon>
        <taxon>eudicotyledons</taxon>
        <taxon>Gunneridae</taxon>
        <taxon>Pentapetalae</taxon>
        <taxon>asterids</taxon>
        <taxon>lamiids</taxon>
        <taxon>Lamiales</taxon>
        <taxon>Oleaceae</taxon>
        <taxon>Oleeae</taxon>
        <taxon>Olea</taxon>
    </lineage>
</organism>
<reference evidence="1 2" key="1">
    <citation type="submission" date="2019-12" db="EMBL/GenBank/DDBJ databases">
        <authorList>
            <person name="Alioto T."/>
            <person name="Alioto T."/>
            <person name="Gomez Garrido J."/>
        </authorList>
    </citation>
    <scope>NUCLEOTIDE SEQUENCE [LARGE SCALE GENOMIC DNA]</scope>
</reference>
<proteinExistence type="predicted"/>
<sequence>MVARPLCHIEYPVAYLSRLQRILLVTRWKLCFKADDTAHLLQGLGQRHVPLGTIRPLLWVEKWTVSTHIASSSDSNLESFNYNPAHSSFTPLAFQPRAMTNCATQ</sequence>
<comment type="caution">
    <text evidence="1">The sequence shown here is derived from an EMBL/GenBank/DDBJ whole genome shotgun (WGS) entry which is preliminary data.</text>
</comment>
<dbReference type="Proteomes" id="UP000594638">
    <property type="component" value="Unassembled WGS sequence"/>
</dbReference>
<evidence type="ECO:0000313" key="2">
    <source>
        <dbReference type="Proteomes" id="UP000594638"/>
    </source>
</evidence>